<comment type="similarity">
    <text evidence="1">Belongs to the HSBP1 family.</text>
</comment>
<reference evidence="2" key="1">
    <citation type="submission" date="2017-04" db="EMBL/GenBank/DDBJ databases">
        <title>Population genomics of picophytoplankton unveils novel chromosome hypervariability.</title>
        <authorList>
            <consortium name="DOE Joint Genome Institute"/>
            <person name="Blanc-Mathieu R."/>
            <person name="Krasovec M."/>
            <person name="Hebrard M."/>
            <person name="Yau S."/>
            <person name="Desgranges E."/>
            <person name="Martin J."/>
            <person name="Schackwitz W."/>
            <person name="Kuo A."/>
            <person name="Salin G."/>
            <person name="Donnadieu C."/>
            <person name="Desdevises Y."/>
            <person name="Sanchez-Ferandin S."/>
            <person name="Moreau H."/>
            <person name="Rivals E."/>
            <person name="Grigoriev I.V."/>
            <person name="Grimsley N."/>
            <person name="Eyre-Walker A."/>
            <person name="Piganeau G."/>
        </authorList>
    </citation>
    <scope>NUCLEOTIDE SEQUENCE [LARGE SCALE GENOMIC DNA]</scope>
    <source>
        <strain evidence="2">RCC 1115</strain>
    </source>
</reference>
<dbReference type="GO" id="GO:0005829">
    <property type="term" value="C:cytosol"/>
    <property type="evidence" value="ECO:0007669"/>
    <property type="project" value="TreeGrafter"/>
</dbReference>
<evidence type="ECO:0000256" key="1">
    <source>
        <dbReference type="ARBA" id="ARBA00006349"/>
    </source>
</evidence>
<dbReference type="Gene3D" id="1.20.5.430">
    <property type="match status" value="1"/>
</dbReference>
<name>A0A1Y5IK36_OSTTA</name>
<dbReference type="InterPro" id="IPR009643">
    <property type="entry name" value="HS1-bd"/>
</dbReference>
<dbReference type="GO" id="GO:0003714">
    <property type="term" value="F:transcription corepressor activity"/>
    <property type="evidence" value="ECO:0007669"/>
    <property type="project" value="InterPro"/>
</dbReference>
<dbReference type="AlphaFoldDB" id="A0A1Y5IK36"/>
<dbReference type="Proteomes" id="UP000195557">
    <property type="component" value="Unassembled WGS sequence"/>
</dbReference>
<dbReference type="FunFam" id="1.20.5.430:FF:000003">
    <property type="entry name" value="Heat shock factor binding protein"/>
    <property type="match status" value="1"/>
</dbReference>
<dbReference type="GO" id="GO:0070370">
    <property type="term" value="P:cellular heat acclimation"/>
    <property type="evidence" value="ECO:0007669"/>
    <property type="project" value="TreeGrafter"/>
</dbReference>
<dbReference type="Pfam" id="PF06825">
    <property type="entry name" value="HSBP1"/>
    <property type="match status" value="1"/>
</dbReference>
<proteinExistence type="inferred from homology"/>
<dbReference type="GO" id="GO:0005634">
    <property type="term" value="C:nucleus"/>
    <property type="evidence" value="ECO:0007669"/>
    <property type="project" value="TreeGrafter"/>
</dbReference>
<sequence>MATARPSARTTSADEMTSEELGKFTASLLEQMQGRFQTMSDAIITKIDEMSERIDELERGMRAVGRERGDRATRLGGDGHREGVREWRMTSRGDGRVRR</sequence>
<dbReference type="PANTHER" id="PTHR19424">
    <property type="entry name" value="HEAT SHOCK FACTOR BINDING PROTEIN 1"/>
    <property type="match status" value="1"/>
</dbReference>
<accession>A0A1Y5IK36</accession>
<protein>
    <submittedName>
        <fullName evidence="2">Heat shock factor binding protein</fullName>
    </submittedName>
</protein>
<keyword evidence="2" id="KW-0346">Stress response</keyword>
<organism evidence="2">
    <name type="scientific">Ostreococcus tauri</name>
    <name type="common">Marine green alga</name>
    <dbReference type="NCBI Taxonomy" id="70448"/>
    <lineage>
        <taxon>Eukaryota</taxon>
        <taxon>Viridiplantae</taxon>
        <taxon>Chlorophyta</taxon>
        <taxon>Mamiellophyceae</taxon>
        <taxon>Mamiellales</taxon>
        <taxon>Bathycoccaceae</taxon>
        <taxon>Ostreococcus</taxon>
    </lineage>
</organism>
<dbReference type="PANTHER" id="PTHR19424:SF0">
    <property type="entry name" value="HEAT SHOCK FACTOR BINDING PROTEIN 1"/>
    <property type="match status" value="1"/>
</dbReference>
<feature type="non-terminal residue" evidence="2">
    <location>
        <position position="99"/>
    </location>
</feature>
<evidence type="ECO:0000313" key="2">
    <source>
        <dbReference type="EMBL" id="OUS48463.1"/>
    </source>
</evidence>
<gene>
    <name evidence="2" type="ORF">BE221DRAFT_57354</name>
</gene>
<dbReference type="EMBL" id="KZ155774">
    <property type="protein sequence ID" value="OUS48463.1"/>
    <property type="molecule type" value="Genomic_DNA"/>
</dbReference>